<dbReference type="InterPro" id="IPR007813">
    <property type="entry name" value="PilN"/>
</dbReference>
<dbReference type="Pfam" id="PF05137">
    <property type="entry name" value="PilN"/>
    <property type="match status" value="1"/>
</dbReference>
<dbReference type="RefSeq" id="WP_100902728.1">
    <property type="nucleotide sequence ID" value="NZ_CAWNNC010000001.1"/>
</dbReference>
<evidence type="ECO:0000313" key="3">
    <source>
        <dbReference type="Proteomes" id="UP000232003"/>
    </source>
</evidence>
<dbReference type="EMBL" id="CP024785">
    <property type="protein sequence ID" value="AUB42849.1"/>
    <property type="molecule type" value="Genomic_DNA"/>
</dbReference>
<keyword evidence="1" id="KW-1133">Transmembrane helix</keyword>
<dbReference type="KEGG" id="nfl:COO91_08998"/>
<dbReference type="PANTHER" id="PTHR40278">
    <property type="entry name" value="DNA UTILIZATION PROTEIN HOFN"/>
    <property type="match status" value="1"/>
</dbReference>
<sequence>MYSLDVNFLKDRPAYQKKPEGKGGISLKFPTGNLTLLYVGVAVGVGLPALLVLGWWFLQGKIVELDGQIAQLDQESKRLDTEIGNINKIKDETKAVKGETQALVTVFDQIRPWSAMLQDLRDRIPAAVQIKTIRQTPPIPAAEGKPASNPAGGLEITGLARSFNDVNDFLLSLQQSQFLKSTESRILTATLVDVPLPPGVGQPTNSVIIKPPQVVEYTIQSSLNDVPASELIRELEKKGTVGLVTRIRSMQQTGVISK</sequence>
<accession>A0A2K8T5B7</accession>
<protein>
    <submittedName>
        <fullName evidence="2">PilN, type IV pilus assembly protein PilN</fullName>
    </submittedName>
</protein>
<proteinExistence type="predicted"/>
<evidence type="ECO:0000256" key="1">
    <source>
        <dbReference type="SAM" id="Phobius"/>
    </source>
</evidence>
<dbReference type="OrthoDB" id="422602at2"/>
<organism evidence="2 3">
    <name type="scientific">Nostoc flagelliforme CCNUN1</name>
    <dbReference type="NCBI Taxonomy" id="2038116"/>
    <lineage>
        <taxon>Bacteria</taxon>
        <taxon>Bacillati</taxon>
        <taxon>Cyanobacteriota</taxon>
        <taxon>Cyanophyceae</taxon>
        <taxon>Nostocales</taxon>
        <taxon>Nostocaceae</taxon>
        <taxon>Nostoc</taxon>
    </lineage>
</organism>
<keyword evidence="1" id="KW-0472">Membrane</keyword>
<keyword evidence="3" id="KW-1185">Reference proteome</keyword>
<dbReference type="Proteomes" id="UP000232003">
    <property type="component" value="Chromosome"/>
</dbReference>
<feature type="transmembrane region" description="Helical" evidence="1">
    <location>
        <begin position="36"/>
        <end position="58"/>
    </location>
</feature>
<keyword evidence="1" id="KW-0812">Transmembrane</keyword>
<dbReference type="InterPro" id="IPR052534">
    <property type="entry name" value="Extracell_DNA_Util/SecSys_Comp"/>
</dbReference>
<gene>
    <name evidence="2" type="ORF">COO91_08998</name>
</gene>
<name>A0A2K8T5B7_9NOSO</name>
<dbReference type="PANTHER" id="PTHR40278:SF1">
    <property type="entry name" value="DNA UTILIZATION PROTEIN HOFN"/>
    <property type="match status" value="1"/>
</dbReference>
<dbReference type="AlphaFoldDB" id="A0A2K8T5B7"/>
<reference evidence="2 3" key="1">
    <citation type="submission" date="2017-11" db="EMBL/GenBank/DDBJ databases">
        <title>Complete genome of a free-living desiccation-tolerant cyanobacterium and its photosynthetic adaptation to extreme terrestrial habitat.</title>
        <authorList>
            <person name="Shang J."/>
        </authorList>
    </citation>
    <scope>NUCLEOTIDE SEQUENCE [LARGE SCALE GENOMIC DNA]</scope>
    <source>
        <strain evidence="2 3">CCNUN1</strain>
    </source>
</reference>
<evidence type="ECO:0000313" key="2">
    <source>
        <dbReference type="EMBL" id="AUB42849.1"/>
    </source>
</evidence>